<feature type="region of interest" description="Disordered" evidence="3">
    <location>
        <begin position="1"/>
        <end position="20"/>
    </location>
</feature>
<feature type="compositionally biased region" description="Acidic residues" evidence="3">
    <location>
        <begin position="365"/>
        <end position="386"/>
    </location>
</feature>
<dbReference type="AlphaFoldDB" id="A0A167ICV1"/>
<dbReference type="GO" id="GO:0005736">
    <property type="term" value="C:RNA polymerase I complex"/>
    <property type="evidence" value="ECO:0007669"/>
    <property type="project" value="TreeGrafter"/>
</dbReference>
<evidence type="ECO:0000259" key="4">
    <source>
        <dbReference type="SMART" id="SM00662"/>
    </source>
</evidence>
<dbReference type="InterPro" id="IPR036643">
    <property type="entry name" value="RNApol_insert_sf"/>
</dbReference>
<dbReference type="InterPro" id="IPR033901">
    <property type="entry name" value="RNAPI/III_AC40"/>
</dbReference>
<proteinExistence type="predicted"/>
<dbReference type="Gene3D" id="3.30.1360.10">
    <property type="entry name" value="RNA polymerase, RBP11-like subunit"/>
    <property type="match status" value="1"/>
</dbReference>
<keyword evidence="6" id="KW-1185">Reference proteome</keyword>
<dbReference type="SMART" id="SM00662">
    <property type="entry name" value="RPOLD"/>
    <property type="match status" value="1"/>
</dbReference>
<dbReference type="PANTHER" id="PTHR11800">
    <property type="entry name" value="DNA-DIRECTED RNA POLYMERASE"/>
    <property type="match status" value="1"/>
</dbReference>
<organism evidence="5 6">
    <name type="scientific">Calocera viscosa (strain TUFC12733)</name>
    <dbReference type="NCBI Taxonomy" id="1330018"/>
    <lineage>
        <taxon>Eukaryota</taxon>
        <taxon>Fungi</taxon>
        <taxon>Dikarya</taxon>
        <taxon>Basidiomycota</taxon>
        <taxon>Agaricomycotina</taxon>
        <taxon>Dacrymycetes</taxon>
        <taxon>Dacrymycetales</taxon>
        <taxon>Dacrymycetaceae</taxon>
        <taxon>Calocera</taxon>
    </lineage>
</organism>
<dbReference type="SUPFAM" id="SSF56553">
    <property type="entry name" value="Insert subdomain of RNA polymerase alpha subunit"/>
    <property type="match status" value="1"/>
</dbReference>
<dbReference type="PANTHER" id="PTHR11800:SF13">
    <property type="entry name" value="DNA-DIRECTED RNA POLYMERASES I AND III SUBUNIT RPAC1"/>
    <property type="match status" value="1"/>
</dbReference>
<dbReference type="InterPro" id="IPR050518">
    <property type="entry name" value="Rpo3/RPB3_RNA_Pol_subunit"/>
</dbReference>
<accession>A0A167ICV1</accession>
<evidence type="ECO:0000313" key="5">
    <source>
        <dbReference type="EMBL" id="KZO92520.1"/>
    </source>
</evidence>
<name>A0A167ICV1_CALVF</name>
<evidence type="ECO:0000313" key="6">
    <source>
        <dbReference type="Proteomes" id="UP000076738"/>
    </source>
</evidence>
<feature type="domain" description="DNA-directed RNA polymerase RpoA/D/Rpb3-type" evidence="4">
    <location>
        <begin position="50"/>
        <end position="353"/>
    </location>
</feature>
<dbReference type="GO" id="GO:0005666">
    <property type="term" value="C:RNA polymerase III complex"/>
    <property type="evidence" value="ECO:0007669"/>
    <property type="project" value="TreeGrafter"/>
</dbReference>
<dbReference type="GO" id="GO:0046983">
    <property type="term" value="F:protein dimerization activity"/>
    <property type="evidence" value="ECO:0007669"/>
    <property type="project" value="InterPro"/>
</dbReference>
<dbReference type="InterPro" id="IPR036603">
    <property type="entry name" value="RBP11-like"/>
</dbReference>
<feature type="region of interest" description="Disordered" evidence="3">
    <location>
        <begin position="360"/>
        <end position="386"/>
    </location>
</feature>
<dbReference type="SUPFAM" id="SSF55257">
    <property type="entry name" value="RBP11-like subunits of RNA polymerase"/>
    <property type="match status" value="1"/>
</dbReference>
<evidence type="ECO:0000256" key="1">
    <source>
        <dbReference type="ARBA" id="ARBA00022478"/>
    </source>
</evidence>
<dbReference type="Proteomes" id="UP000076738">
    <property type="component" value="Unassembled WGS sequence"/>
</dbReference>
<dbReference type="InterPro" id="IPR011263">
    <property type="entry name" value="DNA-dir_RNA_pol_RpoA/D/Rpb3"/>
</dbReference>
<dbReference type="OrthoDB" id="270173at2759"/>
<dbReference type="GO" id="GO:0006351">
    <property type="term" value="P:DNA-templated transcription"/>
    <property type="evidence" value="ECO:0007669"/>
    <property type="project" value="InterPro"/>
</dbReference>
<gene>
    <name evidence="5" type="ORF">CALVIDRAFT_567375</name>
</gene>
<sequence>MEKINPSHKVQLNPEGTRRGYPMCRAPTSRVIGRGRINQRLGVQRLRPSTIDFDHIGVDASIANAPRRILIANVEMITIKKVFVWQNTSVMQDKVLAARLGLVPVRIHPGRLETWERASFLPSSFLIVWPRAEDVGAAEATATDANTISFQLQVSCTRCPGVPSSETDPSKLYENSTVYSSHMLWQPVGQQGHLPDWVSDPPAVAAPDIVILKLRPGQEVHAELHCVKACGREHAKWSPVATATYRLMPHIDIVSPIPERLQQKFVESFSPGVIGRRKAQAGKGMEVYVKDARRDTVSRNVFMHPEFEGCVKLGRVRDHFLFTVESAGQIPPQALLPEAIAVSRRKIKVVSSALGELIHPSPAAEEGDKEAADDEVEEGAGMDVDL</sequence>
<evidence type="ECO:0000256" key="2">
    <source>
        <dbReference type="ARBA" id="ARBA00023163"/>
    </source>
</evidence>
<reference evidence="5 6" key="1">
    <citation type="journal article" date="2016" name="Mol. Biol. Evol.">
        <title>Comparative Genomics of Early-Diverging Mushroom-Forming Fungi Provides Insights into the Origins of Lignocellulose Decay Capabilities.</title>
        <authorList>
            <person name="Nagy L.G."/>
            <person name="Riley R."/>
            <person name="Tritt A."/>
            <person name="Adam C."/>
            <person name="Daum C."/>
            <person name="Floudas D."/>
            <person name="Sun H."/>
            <person name="Yadav J.S."/>
            <person name="Pangilinan J."/>
            <person name="Larsson K.H."/>
            <person name="Matsuura K."/>
            <person name="Barry K."/>
            <person name="Labutti K."/>
            <person name="Kuo R."/>
            <person name="Ohm R.A."/>
            <person name="Bhattacharya S.S."/>
            <person name="Shirouzu T."/>
            <person name="Yoshinaga Y."/>
            <person name="Martin F.M."/>
            <person name="Grigoriev I.V."/>
            <person name="Hibbett D.S."/>
        </authorList>
    </citation>
    <scope>NUCLEOTIDE SEQUENCE [LARGE SCALE GENOMIC DNA]</scope>
    <source>
        <strain evidence="5 6">TUFC12733</strain>
    </source>
</reference>
<dbReference type="EMBL" id="KV417310">
    <property type="protein sequence ID" value="KZO92520.1"/>
    <property type="molecule type" value="Genomic_DNA"/>
</dbReference>
<dbReference type="Pfam" id="PF01193">
    <property type="entry name" value="RNA_pol_L"/>
    <property type="match status" value="1"/>
</dbReference>
<dbReference type="Gene3D" id="2.170.120.12">
    <property type="entry name" value="DNA-directed RNA polymerase, insert domain"/>
    <property type="match status" value="1"/>
</dbReference>
<dbReference type="STRING" id="1330018.A0A167ICV1"/>
<keyword evidence="1" id="KW-0240">DNA-directed RNA polymerase</keyword>
<keyword evidence="2" id="KW-0804">Transcription</keyword>
<dbReference type="GO" id="GO:0055029">
    <property type="term" value="C:nuclear DNA-directed RNA polymerase complex"/>
    <property type="evidence" value="ECO:0007669"/>
    <property type="project" value="UniProtKB-ARBA"/>
</dbReference>
<protein>
    <submittedName>
        <fullName evidence="5">RBP11-like subunits of RNA polymerase</fullName>
    </submittedName>
</protein>
<evidence type="ECO:0000256" key="3">
    <source>
        <dbReference type="SAM" id="MobiDB-lite"/>
    </source>
</evidence>
<dbReference type="GO" id="GO:0003899">
    <property type="term" value="F:DNA-directed RNA polymerase activity"/>
    <property type="evidence" value="ECO:0007669"/>
    <property type="project" value="InterPro"/>
</dbReference>
<dbReference type="CDD" id="cd07032">
    <property type="entry name" value="RNAP_I_II_AC40"/>
    <property type="match status" value="1"/>
</dbReference>